<dbReference type="EMBL" id="CP086322">
    <property type="protein sequence ID" value="UQA90556.1"/>
    <property type="molecule type" value="Genomic_DNA"/>
</dbReference>
<dbReference type="RefSeq" id="WP_248869214.1">
    <property type="nucleotide sequence ID" value="NZ_CP086322.1"/>
</dbReference>
<feature type="region of interest" description="Disordered" evidence="1">
    <location>
        <begin position="30"/>
        <end position="50"/>
    </location>
</feature>
<evidence type="ECO:0000313" key="3">
    <source>
        <dbReference type="Proteomes" id="UP000830115"/>
    </source>
</evidence>
<gene>
    <name evidence="2" type="ORF">K9S39_00340</name>
</gene>
<accession>A0ABY4M2C0</accession>
<evidence type="ECO:0000313" key="2">
    <source>
        <dbReference type="EMBL" id="UQA90556.1"/>
    </source>
</evidence>
<protein>
    <submittedName>
        <fullName evidence="2">Uncharacterized protein</fullName>
    </submittedName>
</protein>
<name>A0ABY4M2C0_9ACTN</name>
<reference evidence="2" key="1">
    <citation type="submission" date="2021-10" db="EMBL/GenBank/DDBJ databases">
        <title>Streptomyces nigrumlapis sp.nov.,an antimicrobial producing actinobacterium isolated from Black Gobi rocks.</title>
        <authorList>
            <person name="Wen Y."/>
            <person name="Zhang W."/>
            <person name="Liu X.G."/>
        </authorList>
    </citation>
    <scope>NUCLEOTIDE SEQUENCE</scope>
    <source>
        <strain evidence="2">ST13-2-2</strain>
    </source>
</reference>
<keyword evidence="3" id="KW-1185">Reference proteome</keyword>
<proteinExistence type="predicted"/>
<evidence type="ECO:0000256" key="1">
    <source>
        <dbReference type="SAM" id="MobiDB-lite"/>
    </source>
</evidence>
<dbReference type="Proteomes" id="UP000830115">
    <property type="component" value="Chromosome"/>
</dbReference>
<organism evidence="2 3">
    <name type="scientific">Streptomyces halobius</name>
    <dbReference type="NCBI Taxonomy" id="2879846"/>
    <lineage>
        <taxon>Bacteria</taxon>
        <taxon>Bacillati</taxon>
        <taxon>Actinomycetota</taxon>
        <taxon>Actinomycetes</taxon>
        <taxon>Kitasatosporales</taxon>
        <taxon>Streptomycetaceae</taxon>
        <taxon>Streptomyces</taxon>
    </lineage>
</organism>
<sequence length="50" mass="5618">MGAPRRFTGRRETYAETHLAIAGLVSDRTARRPTRRETSTELVLARDTAC</sequence>